<dbReference type="EMBL" id="JANVFU010000015">
    <property type="protein sequence ID" value="KAJ3740175.1"/>
    <property type="molecule type" value="Genomic_DNA"/>
</dbReference>
<keyword evidence="2" id="KW-1185">Reference proteome</keyword>
<reference evidence="1 2" key="1">
    <citation type="journal article" date="2023" name="Proc. Natl. Acad. Sci. U.S.A.">
        <title>A global phylogenomic analysis of the shiitake genus Lentinula.</title>
        <authorList>
            <person name="Sierra-Patev S."/>
            <person name="Min B."/>
            <person name="Naranjo-Ortiz M."/>
            <person name="Looney B."/>
            <person name="Konkel Z."/>
            <person name="Slot J.C."/>
            <person name="Sakamoto Y."/>
            <person name="Steenwyk J.L."/>
            <person name="Rokas A."/>
            <person name="Carro J."/>
            <person name="Camarero S."/>
            <person name="Ferreira P."/>
            <person name="Molpeceres G."/>
            <person name="Ruiz-Duenas F.J."/>
            <person name="Serrano A."/>
            <person name="Henrissat B."/>
            <person name="Drula E."/>
            <person name="Hughes K.W."/>
            <person name="Mata J.L."/>
            <person name="Ishikawa N.K."/>
            <person name="Vargas-Isla R."/>
            <person name="Ushijima S."/>
            <person name="Smith C.A."/>
            <person name="Donoghue J."/>
            <person name="Ahrendt S."/>
            <person name="Andreopoulos W."/>
            <person name="He G."/>
            <person name="LaButti K."/>
            <person name="Lipzen A."/>
            <person name="Ng V."/>
            <person name="Riley R."/>
            <person name="Sandor L."/>
            <person name="Barry K."/>
            <person name="Martinez A.T."/>
            <person name="Xiao Y."/>
            <person name="Gibbons J.G."/>
            <person name="Terashima K."/>
            <person name="Grigoriev I.V."/>
            <person name="Hibbett D."/>
        </authorList>
    </citation>
    <scope>NUCLEOTIDE SEQUENCE [LARGE SCALE GENOMIC DNA]</scope>
    <source>
        <strain evidence="1 2">TFB7810</strain>
    </source>
</reference>
<dbReference type="PANTHER" id="PTHR35569">
    <property type="entry name" value="CYANAMIDE HYDRATASE DDI2-RELATED"/>
    <property type="match status" value="1"/>
</dbReference>
<evidence type="ECO:0000313" key="2">
    <source>
        <dbReference type="Proteomes" id="UP001142393"/>
    </source>
</evidence>
<organism evidence="1 2">
    <name type="scientific">Lentinula detonsa</name>
    <dbReference type="NCBI Taxonomy" id="2804962"/>
    <lineage>
        <taxon>Eukaryota</taxon>
        <taxon>Fungi</taxon>
        <taxon>Dikarya</taxon>
        <taxon>Basidiomycota</taxon>
        <taxon>Agaricomycotina</taxon>
        <taxon>Agaricomycetes</taxon>
        <taxon>Agaricomycetidae</taxon>
        <taxon>Agaricales</taxon>
        <taxon>Marasmiineae</taxon>
        <taxon>Omphalotaceae</taxon>
        <taxon>Lentinula</taxon>
    </lineage>
</organism>
<dbReference type="Proteomes" id="UP001142393">
    <property type="component" value="Unassembled WGS sequence"/>
</dbReference>
<gene>
    <name evidence="1" type="ORF">DFH05DRAFT_456573</name>
</gene>
<proteinExistence type="predicted"/>
<dbReference type="SUPFAM" id="SSF109604">
    <property type="entry name" value="HD-domain/PDEase-like"/>
    <property type="match status" value="1"/>
</dbReference>
<dbReference type="PANTHER" id="PTHR35569:SF1">
    <property type="entry name" value="CYANAMIDE HYDRATASE DDI2-RELATED"/>
    <property type="match status" value="1"/>
</dbReference>
<accession>A0A9W8NSR1</accession>
<name>A0A9W8NSR1_9AGAR</name>
<protein>
    <recommendedName>
        <fullName evidence="3">HD domain-containing protein</fullName>
    </recommendedName>
</protein>
<evidence type="ECO:0008006" key="3">
    <source>
        <dbReference type="Google" id="ProtNLM"/>
    </source>
</evidence>
<evidence type="ECO:0000313" key="1">
    <source>
        <dbReference type="EMBL" id="KAJ3740175.1"/>
    </source>
</evidence>
<comment type="caution">
    <text evidence="1">The sequence shown here is derived from an EMBL/GenBank/DDBJ whole genome shotgun (WGS) entry which is preliminary data.</text>
</comment>
<sequence length="254" mass="28813">MALPETFDAFVPTNFADFFARVDIPTHIGLTELRELEDDVVNSFEISYKYAEKLCSQTILDHSLRCYYFSLAMLHNFPSNTPSVPQISRGELIKRVYLTCLLHDVGISSHEIATTHPAHDMTFEFHGGIMVYEHLRAEYIPSLRLNDSQIADITQSIMLHDVPFQTGMSSATGMLVHISAFIDIFGYDTAPPNTIERALHRDTKREIEKAFPRDGMTLFGVQVEEMMKAKPNCLLGHLPNFLEQFEKATTSTVH</sequence>
<dbReference type="AlphaFoldDB" id="A0A9W8NSR1"/>